<dbReference type="EMBL" id="VSSQ01102417">
    <property type="protein sequence ID" value="MPN43794.1"/>
    <property type="molecule type" value="Genomic_DNA"/>
</dbReference>
<organism evidence="1">
    <name type="scientific">bioreactor metagenome</name>
    <dbReference type="NCBI Taxonomy" id="1076179"/>
    <lineage>
        <taxon>unclassified sequences</taxon>
        <taxon>metagenomes</taxon>
        <taxon>ecological metagenomes</taxon>
    </lineage>
</organism>
<sequence>MAALDFLRRIAHGAGGVIEEALLLVGLHQAEEIAGLREVVAVLAVVPVVGHAFDGQRRLTVIRLFIPLAVAVGLVAEGGAVVAVDAHGAVAVVAVERALGRIDRNLVVIDAEPVERLGAVGTDHVLGQNQIGEIDFANLVQQLLVDRAQGCLQKVTAGLDWQVLL</sequence>
<dbReference type="AlphaFoldDB" id="A0A645I5X0"/>
<proteinExistence type="predicted"/>
<accession>A0A645I5X0</accession>
<comment type="caution">
    <text evidence="1">The sequence shown here is derived from an EMBL/GenBank/DDBJ whole genome shotgun (WGS) entry which is preliminary data.</text>
</comment>
<protein>
    <submittedName>
        <fullName evidence="1">Uncharacterized protein</fullName>
    </submittedName>
</protein>
<gene>
    <name evidence="1" type="ORF">SDC9_191355</name>
</gene>
<reference evidence="1" key="1">
    <citation type="submission" date="2019-08" db="EMBL/GenBank/DDBJ databases">
        <authorList>
            <person name="Kucharzyk K."/>
            <person name="Murdoch R.W."/>
            <person name="Higgins S."/>
            <person name="Loffler F."/>
        </authorList>
    </citation>
    <scope>NUCLEOTIDE SEQUENCE</scope>
</reference>
<name>A0A645I5X0_9ZZZZ</name>
<evidence type="ECO:0000313" key="1">
    <source>
        <dbReference type="EMBL" id="MPN43794.1"/>
    </source>
</evidence>